<proteinExistence type="predicted"/>
<dbReference type="InterPro" id="IPR019659">
    <property type="entry name" value="DUF2514"/>
</dbReference>
<evidence type="ECO:0000313" key="3">
    <source>
        <dbReference type="EMBL" id="TWR98380.1"/>
    </source>
</evidence>
<gene>
    <name evidence="3" type="ORF">FIV36_29730</name>
    <name evidence="2" type="ORF">SAMN05216591_0701</name>
</gene>
<sequence length="171" mass="17902">MSTIWLKTLPYIAAVLLALGALYGAYHRGVSNTNATWQAEWNSRDTRDAQAKERNEAAARATEQAWQLKLDKVTEDGQHAIDQATGDAATARASADGLRGAADALAARLAASQSGGNSCTAAASAAATRAVMVLADVLKRSDERSGDLAGYADQSRGRGVTCEQAYDSLGK</sequence>
<dbReference type="Proteomes" id="UP000317951">
    <property type="component" value="Unassembled WGS sequence"/>
</dbReference>
<dbReference type="GeneID" id="78552225"/>
<evidence type="ECO:0000256" key="1">
    <source>
        <dbReference type="SAM" id="MobiDB-lite"/>
    </source>
</evidence>
<dbReference type="OrthoDB" id="6905291at2"/>
<evidence type="ECO:0000313" key="5">
    <source>
        <dbReference type="Proteomes" id="UP000317951"/>
    </source>
</evidence>
<dbReference type="Pfam" id="PF10721">
    <property type="entry name" value="DUF2514"/>
    <property type="match status" value="1"/>
</dbReference>
<keyword evidence="4" id="KW-1185">Reference proteome</keyword>
<dbReference type="Proteomes" id="UP000182858">
    <property type="component" value="Chromosome I"/>
</dbReference>
<reference evidence="3 5" key="2">
    <citation type="submission" date="2019-06" db="EMBL/GenBank/DDBJ databases">
        <title>Pseudomonas bimorpha sp. nov. isolated from bovine raw milk and skim milk concentrate.</title>
        <authorList>
            <person name="Hofmann K."/>
            <person name="Huptas C."/>
            <person name="Doll E."/>
            <person name="Scherer S."/>
            <person name="Wenning M."/>
        </authorList>
    </citation>
    <scope>NUCLEOTIDE SEQUENCE [LARGE SCALE GENOMIC DNA]</scope>
    <source>
        <strain evidence="3 5">DSM 17835</strain>
    </source>
</reference>
<evidence type="ECO:0000313" key="2">
    <source>
        <dbReference type="EMBL" id="SDE71162.1"/>
    </source>
</evidence>
<dbReference type="EMBL" id="LT629689">
    <property type="protein sequence ID" value="SDE71162.1"/>
    <property type="molecule type" value="Genomic_DNA"/>
</dbReference>
<evidence type="ECO:0000313" key="4">
    <source>
        <dbReference type="Proteomes" id="UP000182858"/>
    </source>
</evidence>
<protein>
    <submittedName>
        <fullName evidence="3">DUF2514 domain-containing protein</fullName>
    </submittedName>
</protein>
<feature type="compositionally biased region" description="Basic and acidic residues" evidence="1">
    <location>
        <begin position="42"/>
        <end position="57"/>
    </location>
</feature>
<name>A0A5C5Q1W7_9PSED</name>
<accession>A0A5C5Q1W7</accession>
<reference evidence="2 4" key="1">
    <citation type="submission" date="2016-10" db="EMBL/GenBank/DDBJ databases">
        <authorList>
            <person name="Varghese N."/>
            <person name="Submissions S."/>
        </authorList>
    </citation>
    <scope>NUCLEOTIDE SEQUENCE [LARGE SCALE GENOMIC DNA]</scope>
    <source>
        <strain evidence="2 4">DSM 17835</strain>
    </source>
</reference>
<feature type="region of interest" description="Disordered" evidence="1">
    <location>
        <begin position="41"/>
        <end position="60"/>
    </location>
</feature>
<dbReference type="AlphaFoldDB" id="A0A5C5Q1W7"/>
<organism evidence="3 5">
    <name type="scientific">Pseudomonas extremaustralis</name>
    <dbReference type="NCBI Taxonomy" id="359110"/>
    <lineage>
        <taxon>Bacteria</taxon>
        <taxon>Pseudomonadati</taxon>
        <taxon>Pseudomonadota</taxon>
        <taxon>Gammaproteobacteria</taxon>
        <taxon>Pseudomonadales</taxon>
        <taxon>Pseudomonadaceae</taxon>
        <taxon>Pseudomonas</taxon>
    </lineage>
</organism>
<dbReference type="RefSeq" id="WP_083365924.1">
    <property type="nucleotide sequence ID" value="NZ_LT629689.1"/>
</dbReference>
<dbReference type="EMBL" id="VFET01000045">
    <property type="protein sequence ID" value="TWR98380.1"/>
    <property type="molecule type" value="Genomic_DNA"/>
</dbReference>